<organism evidence="2 3">
    <name type="scientific">Carpinus fangiana</name>
    <dbReference type="NCBI Taxonomy" id="176857"/>
    <lineage>
        <taxon>Eukaryota</taxon>
        <taxon>Viridiplantae</taxon>
        <taxon>Streptophyta</taxon>
        <taxon>Embryophyta</taxon>
        <taxon>Tracheophyta</taxon>
        <taxon>Spermatophyta</taxon>
        <taxon>Magnoliopsida</taxon>
        <taxon>eudicotyledons</taxon>
        <taxon>Gunneridae</taxon>
        <taxon>Pentapetalae</taxon>
        <taxon>rosids</taxon>
        <taxon>fabids</taxon>
        <taxon>Fagales</taxon>
        <taxon>Betulaceae</taxon>
        <taxon>Carpinus</taxon>
    </lineage>
</organism>
<accession>A0A660KPF8</accession>
<feature type="compositionally biased region" description="Basic and acidic residues" evidence="1">
    <location>
        <begin position="47"/>
        <end position="59"/>
    </location>
</feature>
<dbReference type="AlphaFoldDB" id="A0A660KPF8"/>
<name>A0A660KPF8_9ROSI</name>
<gene>
    <name evidence="2" type="ORF">FH972_010175</name>
</gene>
<reference evidence="2 3" key="1">
    <citation type="submission" date="2019-06" db="EMBL/GenBank/DDBJ databases">
        <title>A chromosomal-level reference genome of Carpinus fangiana (Coryloideae, Betulaceae).</title>
        <authorList>
            <person name="Yang X."/>
            <person name="Wang Z."/>
            <person name="Zhang L."/>
            <person name="Hao G."/>
            <person name="Liu J."/>
            <person name="Yang Y."/>
        </authorList>
    </citation>
    <scope>NUCLEOTIDE SEQUENCE [LARGE SCALE GENOMIC DNA]</scope>
    <source>
        <strain evidence="2">Cfa_2016G</strain>
        <tissue evidence="2">Leaf</tissue>
    </source>
</reference>
<protein>
    <submittedName>
        <fullName evidence="2">Uncharacterized protein</fullName>
    </submittedName>
</protein>
<sequence length="69" mass="7376">MGCVTMPKKRENERLSVLHAGYKLCQLSDGMQSTKNGSLTGRVEVGERADGRAGSHVLDDAGSECGRPQ</sequence>
<evidence type="ECO:0000313" key="3">
    <source>
        <dbReference type="Proteomes" id="UP000327013"/>
    </source>
</evidence>
<feature type="region of interest" description="Disordered" evidence="1">
    <location>
        <begin position="47"/>
        <end position="69"/>
    </location>
</feature>
<evidence type="ECO:0000313" key="2">
    <source>
        <dbReference type="EMBL" id="KAE8037600.1"/>
    </source>
</evidence>
<dbReference type="Proteomes" id="UP000327013">
    <property type="component" value="Chromosome 4"/>
</dbReference>
<keyword evidence="3" id="KW-1185">Reference proteome</keyword>
<proteinExistence type="predicted"/>
<dbReference type="EMBL" id="CM017324">
    <property type="protein sequence ID" value="KAE8037600.1"/>
    <property type="molecule type" value="Genomic_DNA"/>
</dbReference>
<evidence type="ECO:0000256" key="1">
    <source>
        <dbReference type="SAM" id="MobiDB-lite"/>
    </source>
</evidence>